<proteinExistence type="inferred from homology"/>
<keyword evidence="4" id="KW-0460">Magnesium</keyword>
<dbReference type="Pfam" id="PF01812">
    <property type="entry name" value="5-FTHF_cyc-lig"/>
    <property type="match status" value="1"/>
</dbReference>
<dbReference type="EMBL" id="BMLM01000001">
    <property type="protein sequence ID" value="GGN79717.1"/>
    <property type="molecule type" value="Genomic_DNA"/>
</dbReference>
<organism evidence="5 6">
    <name type="scientific">Agrococcus terreus</name>
    <dbReference type="NCBI Taxonomy" id="574649"/>
    <lineage>
        <taxon>Bacteria</taxon>
        <taxon>Bacillati</taxon>
        <taxon>Actinomycetota</taxon>
        <taxon>Actinomycetes</taxon>
        <taxon>Micrococcales</taxon>
        <taxon>Microbacteriaceae</taxon>
        <taxon>Agrococcus</taxon>
    </lineage>
</organism>
<dbReference type="InterPro" id="IPR024185">
    <property type="entry name" value="FTHF_cligase-like_sf"/>
</dbReference>
<keyword evidence="3 4" id="KW-0067">ATP-binding</keyword>
<dbReference type="PANTHER" id="PTHR23407:SF1">
    <property type="entry name" value="5-FORMYLTETRAHYDROFOLATE CYCLO-LIGASE"/>
    <property type="match status" value="1"/>
</dbReference>
<dbReference type="PIRSF" id="PIRSF006806">
    <property type="entry name" value="FTHF_cligase"/>
    <property type="match status" value="1"/>
</dbReference>
<reference evidence="6" key="1">
    <citation type="journal article" date="2019" name="Int. J. Syst. Evol. Microbiol.">
        <title>The Global Catalogue of Microorganisms (GCM) 10K type strain sequencing project: providing services to taxonomists for standard genome sequencing and annotation.</title>
        <authorList>
            <consortium name="The Broad Institute Genomics Platform"/>
            <consortium name="The Broad Institute Genome Sequencing Center for Infectious Disease"/>
            <person name="Wu L."/>
            <person name="Ma J."/>
        </authorList>
    </citation>
    <scope>NUCLEOTIDE SEQUENCE [LARGE SCALE GENOMIC DNA]</scope>
    <source>
        <strain evidence="6">CGMCC 1.6960</strain>
    </source>
</reference>
<sequence>MSEDEAAIEDAKRALRRRLRTARAEQGATLSAAGSEALTAHLVNLVRTLGARTVSAYLSLPGEPDTRGLLRWAEAEGLRVLLPIIRTDGLLDWAEHDGTEAIEDTLGMPEPTGDALPPTALDEVDLMLIPATAVGRDGSRIGGGRGFFDRTIAAMAECPPVYAIVHDEELFDSVPHAAYDQPVDGVVTPSGILTLTPRS</sequence>
<name>A0ABQ2KDU9_9MICO</name>
<keyword evidence="2 4" id="KW-0547">Nucleotide-binding</keyword>
<keyword evidence="6" id="KW-1185">Reference proteome</keyword>
<dbReference type="Gene3D" id="3.40.50.10420">
    <property type="entry name" value="NagB/RpiA/CoA transferase-like"/>
    <property type="match status" value="1"/>
</dbReference>
<dbReference type="SUPFAM" id="SSF100950">
    <property type="entry name" value="NagB/RpiA/CoA transferase-like"/>
    <property type="match status" value="1"/>
</dbReference>
<dbReference type="PANTHER" id="PTHR23407">
    <property type="entry name" value="ATPASE INHIBITOR/5-FORMYLTETRAHYDROFOLATE CYCLO-LIGASE"/>
    <property type="match status" value="1"/>
</dbReference>
<comment type="similarity">
    <text evidence="1 4">Belongs to the 5-formyltetrahydrofolate cyclo-ligase family.</text>
</comment>
<dbReference type="NCBIfam" id="TIGR02727">
    <property type="entry name" value="MTHFS_bact"/>
    <property type="match status" value="1"/>
</dbReference>
<keyword evidence="4" id="KW-0479">Metal-binding</keyword>
<gene>
    <name evidence="5" type="ORF">GCM10010968_06960</name>
</gene>
<accession>A0ABQ2KDU9</accession>
<dbReference type="EC" id="6.3.3.2" evidence="4"/>
<comment type="caution">
    <text evidence="5">The sequence shown here is derived from an EMBL/GenBank/DDBJ whole genome shotgun (WGS) entry which is preliminary data.</text>
</comment>
<comment type="cofactor">
    <cofactor evidence="4">
        <name>Mg(2+)</name>
        <dbReference type="ChEBI" id="CHEBI:18420"/>
    </cofactor>
</comment>
<dbReference type="InterPro" id="IPR037171">
    <property type="entry name" value="NagB/RpiA_transferase-like"/>
</dbReference>
<evidence type="ECO:0000256" key="4">
    <source>
        <dbReference type="RuleBase" id="RU361279"/>
    </source>
</evidence>
<evidence type="ECO:0000256" key="3">
    <source>
        <dbReference type="ARBA" id="ARBA00022840"/>
    </source>
</evidence>
<evidence type="ECO:0000313" key="5">
    <source>
        <dbReference type="EMBL" id="GGN79717.1"/>
    </source>
</evidence>
<evidence type="ECO:0000256" key="1">
    <source>
        <dbReference type="ARBA" id="ARBA00010638"/>
    </source>
</evidence>
<evidence type="ECO:0000313" key="6">
    <source>
        <dbReference type="Proteomes" id="UP000626982"/>
    </source>
</evidence>
<evidence type="ECO:0000256" key="2">
    <source>
        <dbReference type="ARBA" id="ARBA00022741"/>
    </source>
</evidence>
<dbReference type="InterPro" id="IPR002698">
    <property type="entry name" value="FTHF_cligase"/>
</dbReference>
<dbReference type="Proteomes" id="UP000626982">
    <property type="component" value="Unassembled WGS sequence"/>
</dbReference>
<protein>
    <recommendedName>
        <fullName evidence="4">5-formyltetrahydrofolate cyclo-ligase</fullName>
        <ecNumber evidence="4">6.3.3.2</ecNumber>
    </recommendedName>
</protein>
<dbReference type="RefSeq" id="WP_229679470.1">
    <property type="nucleotide sequence ID" value="NZ_BAABBD010000001.1"/>
</dbReference>
<comment type="catalytic activity">
    <reaction evidence="4">
        <text>(6S)-5-formyl-5,6,7,8-tetrahydrofolate + ATP = (6R)-5,10-methenyltetrahydrofolate + ADP + phosphate</text>
        <dbReference type="Rhea" id="RHEA:10488"/>
        <dbReference type="ChEBI" id="CHEBI:30616"/>
        <dbReference type="ChEBI" id="CHEBI:43474"/>
        <dbReference type="ChEBI" id="CHEBI:57455"/>
        <dbReference type="ChEBI" id="CHEBI:57457"/>
        <dbReference type="ChEBI" id="CHEBI:456216"/>
        <dbReference type="EC" id="6.3.3.2"/>
    </reaction>
</comment>